<feature type="non-terminal residue" evidence="7">
    <location>
        <position position="1"/>
    </location>
</feature>
<reference evidence="7" key="1">
    <citation type="submission" date="2018-05" db="EMBL/GenBank/DDBJ databases">
        <authorList>
            <person name="Lanie J.A."/>
            <person name="Ng W.-L."/>
            <person name="Kazmierczak K.M."/>
            <person name="Andrzejewski T.M."/>
            <person name="Davidsen T.M."/>
            <person name="Wayne K.J."/>
            <person name="Tettelin H."/>
            <person name="Glass J.I."/>
            <person name="Rusch D."/>
            <person name="Podicherti R."/>
            <person name="Tsui H.-C.T."/>
            <person name="Winkler M.E."/>
        </authorList>
    </citation>
    <scope>NUCLEOTIDE SEQUENCE</scope>
</reference>
<evidence type="ECO:0000256" key="2">
    <source>
        <dbReference type="ARBA" id="ARBA00022692"/>
    </source>
</evidence>
<feature type="transmembrane region" description="Helical" evidence="6">
    <location>
        <begin position="99"/>
        <end position="117"/>
    </location>
</feature>
<feature type="transmembrane region" description="Helical" evidence="6">
    <location>
        <begin position="205"/>
        <end position="222"/>
    </location>
</feature>
<dbReference type="GO" id="GO:0006672">
    <property type="term" value="P:ceramide metabolic process"/>
    <property type="evidence" value="ECO:0007669"/>
    <property type="project" value="InterPro"/>
</dbReference>
<evidence type="ECO:0000256" key="4">
    <source>
        <dbReference type="ARBA" id="ARBA00022989"/>
    </source>
</evidence>
<organism evidence="7">
    <name type="scientific">marine metagenome</name>
    <dbReference type="NCBI Taxonomy" id="408172"/>
    <lineage>
        <taxon>unclassified sequences</taxon>
        <taxon>metagenomes</taxon>
        <taxon>ecological metagenomes</taxon>
    </lineage>
</organism>
<feature type="transmembrane region" description="Helical" evidence="6">
    <location>
        <begin position="296"/>
        <end position="312"/>
    </location>
</feature>
<feature type="transmembrane region" description="Helical" evidence="6">
    <location>
        <begin position="123"/>
        <end position="143"/>
    </location>
</feature>
<keyword evidence="4 6" id="KW-1133">Transmembrane helix</keyword>
<protein>
    <recommendedName>
        <fullName evidence="8">Ceramidase</fullName>
    </recommendedName>
</protein>
<dbReference type="EMBL" id="UINC01001925">
    <property type="protein sequence ID" value="SUZ90821.1"/>
    <property type="molecule type" value="Genomic_DNA"/>
</dbReference>
<gene>
    <name evidence="7" type="ORF">METZ01_LOCUS43675</name>
</gene>
<dbReference type="AlphaFoldDB" id="A0A381RHD1"/>
<dbReference type="InterPro" id="IPR008901">
    <property type="entry name" value="ACER"/>
</dbReference>
<feature type="transmembrane region" description="Helical" evidence="6">
    <location>
        <begin position="62"/>
        <end position="79"/>
    </location>
</feature>
<feature type="transmembrane region" description="Helical" evidence="6">
    <location>
        <begin position="258"/>
        <end position="276"/>
    </location>
</feature>
<evidence type="ECO:0000256" key="1">
    <source>
        <dbReference type="ARBA" id="ARBA00004141"/>
    </source>
</evidence>
<keyword evidence="5 6" id="KW-0472">Membrane</keyword>
<name>A0A381RHD1_9ZZZZ</name>
<evidence type="ECO:0000313" key="7">
    <source>
        <dbReference type="EMBL" id="SUZ90821.1"/>
    </source>
</evidence>
<keyword evidence="2 6" id="KW-0812">Transmembrane</keyword>
<proteinExistence type="predicted"/>
<accession>A0A381RHD1</accession>
<evidence type="ECO:0000256" key="3">
    <source>
        <dbReference type="ARBA" id="ARBA00022801"/>
    </source>
</evidence>
<evidence type="ECO:0008006" key="8">
    <source>
        <dbReference type="Google" id="ProtNLM"/>
    </source>
</evidence>
<feature type="transmembrane region" description="Helical" evidence="6">
    <location>
        <begin position="12"/>
        <end position="31"/>
    </location>
</feature>
<dbReference type="Pfam" id="PF05875">
    <property type="entry name" value="Ceramidase"/>
    <property type="match status" value="1"/>
</dbReference>
<dbReference type="GO" id="GO:0016020">
    <property type="term" value="C:membrane"/>
    <property type="evidence" value="ECO:0007669"/>
    <property type="project" value="UniProtKB-SubCell"/>
</dbReference>
<comment type="subcellular location">
    <subcellularLocation>
        <location evidence="1">Membrane</location>
        <topology evidence="1">Multi-pass membrane protein</topology>
    </subcellularLocation>
</comment>
<dbReference type="GO" id="GO:0016811">
    <property type="term" value="F:hydrolase activity, acting on carbon-nitrogen (but not peptide) bonds, in linear amides"/>
    <property type="evidence" value="ECO:0007669"/>
    <property type="project" value="InterPro"/>
</dbReference>
<feature type="transmembrane region" description="Helical" evidence="6">
    <location>
        <begin position="234"/>
        <end position="251"/>
    </location>
</feature>
<feature type="transmembrane region" description="Helical" evidence="6">
    <location>
        <begin position="155"/>
        <end position="173"/>
    </location>
</feature>
<feature type="transmembrane region" description="Helical" evidence="6">
    <location>
        <begin position="179"/>
        <end position="198"/>
    </location>
</feature>
<sequence>QAMYLTKPFVSASLFSVGFLFLYVLAGTMGWGPDEESLRSLGEVSRWCERVQTGIFREPVNALSNLGFMVAGILMLYVLMQDPSSEHQSNRFDGRNPIFITYASAVVLLGAGSMLMHGTNTYWGGWADNVGMIMYILLPWLINVGEMGRWSSQRFLITYAVIVVVYAVGRWIFGSGLGIHLDLWSLSIALWAISESLYRFWSPSFRWWSGLVGFVVAAIFGIMPSEMLEQPDRYWWILLFWLPAVLSPQRARHKRSYSPWFFLGTVTFVLAFAIWLRGRPGDPWCDPDSLIQMHGIWHLLCAFSTWCIFKFLRTGVLKIA</sequence>
<evidence type="ECO:0000256" key="5">
    <source>
        <dbReference type="ARBA" id="ARBA00023136"/>
    </source>
</evidence>
<evidence type="ECO:0000256" key="6">
    <source>
        <dbReference type="SAM" id="Phobius"/>
    </source>
</evidence>
<keyword evidence="3" id="KW-0378">Hydrolase</keyword>